<dbReference type="GO" id="GO:0004190">
    <property type="term" value="F:aspartic-type endopeptidase activity"/>
    <property type="evidence" value="ECO:0007669"/>
    <property type="project" value="InterPro"/>
</dbReference>
<dbReference type="Gene3D" id="3.30.70.270">
    <property type="match status" value="1"/>
</dbReference>
<dbReference type="PROSITE" id="PS50175">
    <property type="entry name" value="ASP_PROT_RETROV"/>
    <property type="match status" value="1"/>
</dbReference>
<evidence type="ECO:0000256" key="4">
    <source>
        <dbReference type="ARBA" id="ARBA00022759"/>
    </source>
</evidence>
<dbReference type="GO" id="GO:0004519">
    <property type="term" value="F:endonuclease activity"/>
    <property type="evidence" value="ECO:0007669"/>
    <property type="project" value="UniProtKB-KW"/>
</dbReference>
<dbReference type="InterPro" id="IPR041588">
    <property type="entry name" value="Integrase_H2C2"/>
</dbReference>
<dbReference type="PROSITE" id="PS50994">
    <property type="entry name" value="INTEGRASE"/>
    <property type="match status" value="1"/>
</dbReference>
<dbReference type="GO" id="GO:0003676">
    <property type="term" value="F:nucleic acid binding"/>
    <property type="evidence" value="ECO:0007669"/>
    <property type="project" value="InterPro"/>
</dbReference>
<feature type="domain" description="Integrase catalytic" evidence="12">
    <location>
        <begin position="1498"/>
        <end position="1684"/>
    </location>
</feature>
<dbReference type="OMA" id="HINSIRC"/>
<keyword evidence="7" id="KW-0862">Zinc</keyword>
<proteinExistence type="predicted"/>
<evidence type="ECO:0000256" key="7">
    <source>
        <dbReference type="PROSITE-ProRule" id="PRU00047"/>
    </source>
</evidence>
<dbReference type="Gene3D" id="3.10.10.10">
    <property type="entry name" value="HIV Type 1 Reverse Transcriptase, subunit A, domain 1"/>
    <property type="match status" value="1"/>
</dbReference>
<evidence type="ECO:0000313" key="13">
    <source>
        <dbReference type="Proteomes" id="UP000025227"/>
    </source>
</evidence>
<keyword evidence="7" id="KW-0479">Metal-binding</keyword>
<feature type="domain" description="Peptidase A2" evidence="11">
    <location>
        <begin position="506"/>
        <end position="520"/>
    </location>
</feature>
<dbReference type="GO" id="GO:0015074">
    <property type="term" value="P:DNA integration"/>
    <property type="evidence" value="ECO:0007669"/>
    <property type="project" value="InterPro"/>
</dbReference>
<dbReference type="GO" id="GO:0003964">
    <property type="term" value="F:RNA-directed DNA polymerase activity"/>
    <property type="evidence" value="ECO:0007669"/>
    <property type="project" value="UniProtKB-KW"/>
</dbReference>
<keyword evidence="2" id="KW-0548">Nucleotidyltransferase</keyword>
<evidence type="ECO:0000256" key="5">
    <source>
        <dbReference type="ARBA" id="ARBA00022801"/>
    </source>
</evidence>
<dbReference type="Pfam" id="PF05380">
    <property type="entry name" value="Peptidase_A17"/>
    <property type="match status" value="1"/>
</dbReference>
<dbReference type="GO" id="GO:0008270">
    <property type="term" value="F:zinc ion binding"/>
    <property type="evidence" value="ECO:0007669"/>
    <property type="project" value="UniProtKB-KW"/>
</dbReference>
<dbReference type="InterPro" id="IPR008042">
    <property type="entry name" value="Retrotrans_Pao"/>
</dbReference>
<dbReference type="InterPro" id="IPR012337">
    <property type="entry name" value="RNaseH-like_sf"/>
</dbReference>
<accession>A0A7I5ED04</accession>
<reference evidence="14" key="1">
    <citation type="submission" date="2020-12" db="UniProtKB">
        <authorList>
            <consortium name="WormBaseParasite"/>
        </authorList>
    </citation>
    <scope>IDENTIFICATION</scope>
    <source>
        <strain evidence="14">MHco3</strain>
    </source>
</reference>
<evidence type="ECO:0000256" key="9">
    <source>
        <dbReference type="SAM" id="MobiDB-lite"/>
    </source>
</evidence>
<feature type="coiled-coil region" evidence="8">
    <location>
        <begin position="184"/>
        <end position="211"/>
    </location>
</feature>
<keyword evidence="5" id="KW-0378">Hydrolase</keyword>
<dbReference type="InterPro" id="IPR008737">
    <property type="entry name" value="DUF1758"/>
</dbReference>
<dbReference type="InterPro" id="IPR001995">
    <property type="entry name" value="Peptidase_A2_cat"/>
</dbReference>
<protein>
    <submittedName>
        <fullName evidence="14">CCHC-type domain-containing protein</fullName>
    </submittedName>
</protein>
<dbReference type="OrthoDB" id="5875526at2759"/>
<dbReference type="PANTHER" id="PTHR47331">
    <property type="entry name" value="PHD-TYPE DOMAIN-CONTAINING PROTEIN"/>
    <property type="match status" value="1"/>
</dbReference>
<dbReference type="WBParaSite" id="HCON_00154970-00001">
    <property type="protein sequence ID" value="HCON_00154970-00001"/>
    <property type="gene ID" value="HCON_00154970"/>
</dbReference>
<dbReference type="InterPro" id="IPR043502">
    <property type="entry name" value="DNA/RNA_pol_sf"/>
</dbReference>
<dbReference type="Pfam" id="PF05585">
    <property type="entry name" value="DUF1758"/>
    <property type="match status" value="1"/>
</dbReference>
<evidence type="ECO:0000256" key="1">
    <source>
        <dbReference type="ARBA" id="ARBA00022679"/>
    </source>
</evidence>
<dbReference type="InterPro" id="IPR001969">
    <property type="entry name" value="Aspartic_peptidase_AS"/>
</dbReference>
<evidence type="ECO:0000256" key="2">
    <source>
        <dbReference type="ARBA" id="ARBA00022695"/>
    </source>
</evidence>
<dbReference type="PROSITE" id="PS50158">
    <property type="entry name" value="ZF_CCHC"/>
    <property type="match status" value="1"/>
</dbReference>
<dbReference type="GO" id="GO:0006508">
    <property type="term" value="P:proteolysis"/>
    <property type="evidence" value="ECO:0007669"/>
    <property type="project" value="InterPro"/>
</dbReference>
<keyword evidence="1" id="KW-0808">Transferase</keyword>
<dbReference type="GO" id="GO:0042575">
    <property type="term" value="C:DNA polymerase complex"/>
    <property type="evidence" value="ECO:0007669"/>
    <property type="project" value="UniProtKB-ARBA"/>
</dbReference>
<keyword evidence="13" id="KW-1185">Reference proteome</keyword>
<dbReference type="InterPro" id="IPR043128">
    <property type="entry name" value="Rev_trsase/Diguanyl_cyclase"/>
</dbReference>
<evidence type="ECO:0000259" key="12">
    <source>
        <dbReference type="PROSITE" id="PS50994"/>
    </source>
</evidence>
<feature type="region of interest" description="Disordered" evidence="9">
    <location>
        <begin position="407"/>
        <end position="435"/>
    </location>
</feature>
<evidence type="ECO:0000259" key="11">
    <source>
        <dbReference type="PROSITE" id="PS50175"/>
    </source>
</evidence>
<dbReference type="Gene3D" id="3.30.420.10">
    <property type="entry name" value="Ribonuclease H-like superfamily/Ribonuclease H"/>
    <property type="match status" value="1"/>
</dbReference>
<feature type="domain" description="CCHC-type" evidence="10">
    <location>
        <begin position="351"/>
        <end position="367"/>
    </location>
</feature>
<evidence type="ECO:0000313" key="14">
    <source>
        <dbReference type="WBParaSite" id="HCON_00154970-00001"/>
    </source>
</evidence>
<dbReference type="PANTHER" id="PTHR47331:SF5">
    <property type="entry name" value="RIBONUCLEASE H"/>
    <property type="match status" value="1"/>
</dbReference>
<feature type="compositionally biased region" description="Polar residues" evidence="9">
    <location>
        <begin position="419"/>
        <end position="435"/>
    </location>
</feature>
<dbReference type="InterPro" id="IPR001584">
    <property type="entry name" value="Integrase_cat-core"/>
</dbReference>
<dbReference type="InterPro" id="IPR040676">
    <property type="entry name" value="DUF5641"/>
</dbReference>
<dbReference type="PROSITE" id="PS00141">
    <property type="entry name" value="ASP_PROTEASE"/>
    <property type="match status" value="1"/>
</dbReference>
<evidence type="ECO:0000256" key="8">
    <source>
        <dbReference type="SAM" id="Coils"/>
    </source>
</evidence>
<dbReference type="InterPro" id="IPR005312">
    <property type="entry name" value="DUF1759"/>
</dbReference>
<keyword evidence="7" id="KW-0863">Zinc-finger</keyword>
<dbReference type="InterPro" id="IPR001878">
    <property type="entry name" value="Znf_CCHC"/>
</dbReference>
<dbReference type="SUPFAM" id="SSF53098">
    <property type="entry name" value="Ribonuclease H-like"/>
    <property type="match status" value="1"/>
</dbReference>
<evidence type="ECO:0000259" key="10">
    <source>
        <dbReference type="PROSITE" id="PS50158"/>
    </source>
</evidence>
<name>A0A7I5ED04_HAECO</name>
<keyword evidence="4" id="KW-0255">Endonuclease</keyword>
<sequence>MNPSTLGDSDLVLKVESSVFQLRAAAKQVEDALSAFTALVDSLEGPLSEEQEIQTQEYVEKTHEALDSALALAIRLEGNLIAARSCTQLDNHGSNGEAPAPELLEMTRPKLPTVPVPTFSGKLVEFENFWALFDANIHSQPLSPLLKFNYLIKALRGEAQECVRRFTVTADNYARAVQFLRAKYGDETKLLDHLQLRLERAQAESPTLEGQRSLLEHIWPTVTQLEERGVSLNGSFITRKVLSKFQPEIQRKVLEHRLKSSTTERTWIMQDLLKDLDKVIETEEQIRYMMRRTNNSNRTGIKGGGAENGTKHAQKGNTFCIFCASSDHKSLLCTKYASPEDRKRVFLDQGRCLNCGTPGHFTKACTKEGCRLCDGKKHHHTLCPAKMKSSYMPQMRPEYRKKEFNTIPTETDAQKRNSHSGTGRPQFKKSATAQAHTVDAEEGAYTWNETLKSDHSDNLTALLSTVRNQGIPPGNETVSPKGSSKVLLLTGVAKVKDPLKNQWKNVELLLDTGADESFITTELADELGLVCKAQKQLKVYTFGTHQPTETTCGVTALELWDAEGVRHTLQLHTSPILMATSKIADLSAEDLEFIMQRKISLSKPEWRSASKPQILVGCDQLWTFLNVSQPYYKLPSGLQLVPSKLGYLLTGRQDAQGLRKQEMATETTPTWINSLVNFDEQLDRWDKYWTLDSAGICEFTGTKNAEKEATNAKVAAFFEETIQKRSDGYYVRFPYKENHPPLPTNRAIALKRLQSVIRSLKNTPNLLDAYDKTFVEQKEMGIIEEVKDAPCTDNNIIHYIPHQPVITPHKETTKLRIVFDASAHFKNNPSLNDVLHQGPLILPEVYAILLRFRIPKYVVISDVEKAFLQIHLQETDRDATRFLWVKDLNAPIDKDNIVTLRFTRVTFGLNVSPYLLAGTIQHHLKHEIDDRDLSNEIRQNLYVDNLILSADTQEESRRKSLRAREIFKDMGMNLREFLSNDASLSDNLPQGSYTKCPIHKVLGIKWNSENDCLSISCSASSSHTLTKREVMRQIASIYDPLGWLVPLLMPAKKFQQDLWKQRYTWDATLPSPVVAQWNAIVEDINGFQKCFPRRFTDHSAPLSLAVFADASESAIATCAYLFNDVSSTLAMAKGKLPSIKATTTMPKLEMNALTLAVRLAFSITQAMKGCIPSHPWTVYVFSDSQIALSWLSPSKRSSLGVLVTNRLREIRRIVQSLKNEGVVVKFAYVNTSENPADAGTRGLSRLQLDNHIWWRGPSFLIKPEKYWYNTFYHLTMDENISEEDPCDGVCEVNAVGNQASSITELLSWERFNSITAAKRVTAVVLRFIKRCIRHLSYDVRRRILTNIPELEAVADNADPLNGVETLKGRLALIRNHQLLHLSHHYRKSMENTLRLYKDDNLLWRSRGRLGNAMLKDEAKSPLFIAPNTPLARLIIQEAHGNLHRGIEHTISKVRELYWVPKLRQQVRKVVSACVKCRRFNALPYRYPEMTDLPHQRVVKCRPFQNTGLDFFDLPSCREDGKVIKLYGCIFTCTVTRLIHIEVVRSMATEEFINALRRFIARRGLPQSITCDNAPTFLLTESILGQDLAEIKEDIKRGIADKEIRWNHITPYAPWQGGFYERLIKSIKHAIYKVLRGANRRSFDNICTFVIEVEACLNSRPLTYQGEIQETISSIRPIDFILRDITLTLPVREHATAEECDPDYSPPNGTRPLQYQRQVKEALHSSDQEAERFWNIWQQQYLLALRETHRAQLSNRRQGNEHPQIGDVVLVCDPVLPRNEWRMGRITELKHSHDGEVREAELLTSTKRKIRRPINLLIPLEIQEARISDDNEPTQVTPSPGKTGEEDVVNSKAYTRPYNLRQRTPKNYAQEVYTATMASTVQGIKPKWFLFHIMILSLIQVCSCRTTLCGSVGCANKEYFTVRQRYVAEASGVFDKCANEIGITQIAPRYFHSVMFDKALSFENEKPFQRYVACDDYAYPHIIDKNACLFQKDRGYNITHRILSTSSLLIYADFLIRWKLVRHSPGRSKIYIITSGSSSPTVHHSRTNNKLQIRI</sequence>
<evidence type="ECO:0000256" key="6">
    <source>
        <dbReference type="ARBA" id="ARBA00022918"/>
    </source>
</evidence>
<dbReference type="Proteomes" id="UP000025227">
    <property type="component" value="Unplaced"/>
</dbReference>
<dbReference type="Pfam" id="PF17921">
    <property type="entry name" value="Integrase_H2C2"/>
    <property type="match status" value="1"/>
</dbReference>
<dbReference type="SUPFAM" id="SSF56672">
    <property type="entry name" value="DNA/RNA polymerases"/>
    <property type="match status" value="1"/>
</dbReference>
<evidence type="ECO:0000256" key="3">
    <source>
        <dbReference type="ARBA" id="ARBA00022722"/>
    </source>
</evidence>
<dbReference type="Pfam" id="PF03564">
    <property type="entry name" value="DUF1759"/>
    <property type="match status" value="1"/>
</dbReference>
<dbReference type="Gene3D" id="1.10.340.70">
    <property type="match status" value="1"/>
</dbReference>
<keyword evidence="3" id="KW-0540">Nuclease</keyword>
<keyword evidence="6" id="KW-0695">RNA-directed DNA polymerase</keyword>
<organism evidence="13 14">
    <name type="scientific">Haemonchus contortus</name>
    <name type="common">Barber pole worm</name>
    <dbReference type="NCBI Taxonomy" id="6289"/>
    <lineage>
        <taxon>Eukaryota</taxon>
        <taxon>Metazoa</taxon>
        <taxon>Ecdysozoa</taxon>
        <taxon>Nematoda</taxon>
        <taxon>Chromadorea</taxon>
        <taxon>Rhabditida</taxon>
        <taxon>Rhabditina</taxon>
        <taxon>Rhabditomorpha</taxon>
        <taxon>Strongyloidea</taxon>
        <taxon>Trichostrongylidae</taxon>
        <taxon>Haemonchus</taxon>
    </lineage>
</organism>
<dbReference type="CDD" id="cd01644">
    <property type="entry name" value="RT_pepA17"/>
    <property type="match status" value="1"/>
</dbReference>
<dbReference type="Pfam" id="PF18701">
    <property type="entry name" value="DUF5641"/>
    <property type="match status" value="1"/>
</dbReference>
<dbReference type="InterPro" id="IPR036397">
    <property type="entry name" value="RNaseH_sf"/>
</dbReference>
<keyword evidence="8" id="KW-0175">Coiled coil</keyword>